<feature type="region of interest" description="Disordered" evidence="1">
    <location>
        <begin position="40"/>
        <end position="66"/>
    </location>
</feature>
<proteinExistence type="predicted"/>
<evidence type="ECO:0000256" key="1">
    <source>
        <dbReference type="SAM" id="MobiDB-lite"/>
    </source>
</evidence>
<gene>
    <name evidence="2" type="ORF">K435DRAFT_803474</name>
</gene>
<accession>A0A4S8LHG6</accession>
<name>A0A4S8LHG6_DENBC</name>
<evidence type="ECO:0000313" key="2">
    <source>
        <dbReference type="EMBL" id="THU88487.1"/>
    </source>
</evidence>
<sequence length="128" mass="13789">MENTHLRAELEAANSRANQVIVHENMNANVHGNRITSASINGTVDSTANRQTNNGNDEEDAGSQSAEWCQYNAAPPAKSTPLIPKPKGQVDKEYSLQVKMGLSSIILSCTQCGMLYLSQGLHGRECGC</sequence>
<dbReference type="EMBL" id="ML179408">
    <property type="protein sequence ID" value="THU88487.1"/>
    <property type="molecule type" value="Genomic_DNA"/>
</dbReference>
<dbReference type="AlphaFoldDB" id="A0A4S8LHG6"/>
<feature type="compositionally biased region" description="Polar residues" evidence="1">
    <location>
        <begin position="40"/>
        <end position="55"/>
    </location>
</feature>
<evidence type="ECO:0000313" key="3">
    <source>
        <dbReference type="Proteomes" id="UP000297245"/>
    </source>
</evidence>
<protein>
    <submittedName>
        <fullName evidence="2">Uncharacterized protein</fullName>
    </submittedName>
</protein>
<organism evidence="2 3">
    <name type="scientific">Dendrothele bispora (strain CBS 962.96)</name>
    <dbReference type="NCBI Taxonomy" id="1314807"/>
    <lineage>
        <taxon>Eukaryota</taxon>
        <taxon>Fungi</taxon>
        <taxon>Dikarya</taxon>
        <taxon>Basidiomycota</taxon>
        <taxon>Agaricomycotina</taxon>
        <taxon>Agaricomycetes</taxon>
        <taxon>Agaricomycetidae</taxon>
        <taxon>Agaricales</taxon>
        <taxon>Agaricales incertae sedis</taxon>
        <taxon>Dendrothele</taxon>
    </lineage>
</organism>
<reference evidence="2 3" key="1">
    <citation type="journal article" date="2019" name="Nat. Ecol. Evol.">
        <title>Megaphylogeny resolves global patterns of mushroom evolution.</title>
        <authorList>
            <person name="Varga T."/>
            <person name="Krizsan K."/>
            <person name="Foldi C."/>
            <person name="Dima B."/>
            <person name="Sanchez-Garcia M."/>
            <person name="Sanchez-Ramirez S."/>
            <person name="Szollosi G.J."/>
            <person name="Szarkandi J.G."/>
            <person name="Papp V."/>
            <person name="Albert L."/>
            <person name="Andreopoulos W."/>
            <person name="Angelini C."/>
            <person name="Antonin V."/>
            <person name="Barry K.W."/>
            <person name="Bougher N.L."/>
            <person name="Buchanan P."/>
            <person name="Buyck B."/>
            <person name="Bense V."/>
            <person name="Catcheside P."/>
            <person name="Chovatia M."/>
            <person name="Cooper J."/>
            <person name="Damon W."/>
            <person name="Desjardin D."/>
            <person name="Finy P."/>
            <person name="Geml J."/>
            <person name="Haridas S."/>
            <person name="Hughes K."/>
            <person name="Justo A."/>
            <person name="Karasinski D."/>
            <person name="Kautmanova I."/>
            <person name="Kiss B."/>
            <person name="Kocsube S."/>
            <person name="Kotiranta H."/>
            <person name="LaButti K.M."/>
            <person name="Lechner B.E."/>
            <person name="Liimatainen K."/>
            <person name="Lipzen A."/>
            <person name="Lukacs Z."/>
            <person name="Mihaltcheva S."/>
            <person name="Morgado L.N."/>
            <person name="Niskanen T."/>
            <person name="Noordeloos M.E."/>
            <person name="Ohm R.A."/>
            <person name="Ortiz-Santana B."/>
            <person name="Ovrebo C."/>
            <person name="Racz N."/>
            <person name="Riley R."/>
            <person name="Savchenko A."/>
            <person name="Shiryaev A."/>
            <person name="Soop K."/>
            <person name="Spirin V."/>
            <person name="Szebenyi C."/>
            <person name="Tomsovsky M."/>
            <person name="Tulloss R.E."/>
            <person name="Uehling J."/>
            <person name="Grigoriev I.V."/>
            <person name="Vagvolgyi C."/>
            <person name="Papp T."/>
            <person name="Martin F.M."/>
            <person name="Miettinen O."/>
            <person name="Hibbett D.S."/>
            <person name="Nagy L.G."/>
        </authorList>
    </citation>
    <scope>NUCLEOTIDE SEQUENCE [LARGE SCALE GENOMIC DNA]</scope>
    <source>
        <strain evidence="2 3">CBS 962.96</strain>
    </source>
</reference>
<keyword evidence="3" id="KW-1185">Reference proteome</keyword>
<dbReference type="Proteomes" id="UP000297245">
    <property type="component" value="Unassembled WGS sequence"/>
</dbReference>